<comment type="caution">
    <text evidence="12">The sequence shown here is derived from an EMBL/GenBank/DDBJ whole genome shotgun (WGS) entry which is preliminary data.</text>
</comment>
<sequence length="347" mass="39370">MPERHTPEKIVLMYAVTGCLWILFSDRAVISLFHDPETVLWISQLKGWGYVLVTSLLLYWLIRGSTSRLLHTEALLRQQAEELEVRVQERTQELSQALGELQVQTDERLRVVEELREKERLLAQQSRQAAMGEMIGNIAHQWRQPLNALGLTIQQLPLLHQTGEFNQQVLEENINKAMKLIKHMSRTIDDFRDFFSPDKEITEFRIDQAVHKAIELVRDSLLERSITVEVTGTDELTAKGYPNEYAQVLLNLLVNARDAFDSNQVPQPKIIICMEQAAEKTVVTVTDNAGGIPVAILDNIFDPYFSTKGLQGTGIGLYMSKAIIERNMRGTLSVSNTGSGAQFRIEI</sequence>
<keyword evidence="4" id="KW-0808">Transferase</keyword>
<dbReference type="EMBL" id="BLXZ01000001">
    <property type="protein sequence ID" value="GFO67148.1"/>
    <property type="molecule type" value="Genomic_DNA"/>
</dbReference>
<accession>A0A6V8N3M9</accession>
<dbReference type="RefSeq" id="WP_183359667.1">
    <property type="nucleotide sequence ID" value="NZ_BLXZ01000001.1"/>
</dbReference>
<feature type="coiled-coil region" evidence="9">
    <location>
        <begin position="73"/>
        <end position="100"/>
    </location>
</feature>
<evidence type="ECO:0000313" key="13">
    <source>
        <dbReference type="Proteomes" id="UP000587586"/>
    </source>
</evidence>
<dbReference type="AlphaFoldDB" id="A0A6V8N3M9"/>
<dbReference type="PROSITE" id="PS50109">
    <property type="entry name" value="HIS_KIN"/>
    <property type="match status" value="1"/>
</dbReference>
<dbReference type="InterPro" id="IPR003594">
    <property type="entry name" value="HATPase_dom"/>
</dbReference>
<keyword evidence="7" id="KW-0067">ATP-binding</keyword>
<dbReference type="Pfam" id="PF00512">
    <property type="entry name" value="HisKA"/>
    <property type="match status" value="1"/>
</dbReference>
<dbReference type="PANTHER" id="PTHR43065:SF10">
    <property type="entry name" value="PEROXIDE STRESS-ACTIVATED HISTIDINE KINASE MAK3"/>
    <property type="match status" value="1"/>
</dbReference>
<dbReference type="Proteomes" id="UP000587586">
    <property type="component" value="Unassembled WGS sequence"/>
</dbReference>
<dbReference type="PRINTS" id="PR00344">
    <property type="entry name" value="BCTRLSENSOR"/>
</dbReference>
<evidence type="ECO:0000256" key="10">
    <source>
        <dbReference type="SAM" id="Phobius"/>
    </source>
</evidence>
<dbReference type="CDD" id="cd00082">
    <property type="entry name" value="HisKA"/>
    <property type="match status" value="1"/>
</dbReference>
<evidence type="ECO:0000313" key="12">
    <source>
        <dbReference type="EMBL" id="GFO67148.1"/>
    </source>
</evidence>
<dbReference type="InterPro" id="IPR005467">
    <property type="entry name" value="His_kinase_dom"/>
</dbReference>
<feature type="transmembrane region" description="Helical" evidence="10">
    <location>
        <begin position="45"/>
        <end position="62"/>
    </location>
</feature>
<dbReference type="Pfam" id="PF02518">
    <property type="entry name" value="HATPase_c"/>
    <property type="match status" value="1"/>
</dbReference>
<proteinExistence type="predicted"/>
<keyword evidence="10" id="KW-0472">Membrane</keyword>
<dbReference type="PANTHER" id="PTHR43065">
    <property type="entry name" value="SENSOR HISTIDINE KINASE"/>
    <property type="match status" value="1"/>
</dbReference>
<evidence type="ECO:0000259" key="11">
    <source>
        <dbReference type="PROSITE" id="PS50109"/>
    </source>
</evidence>
<dbReference type="GO" id="GO:0000155">
    <property type="term" value="F:phosphorelay sensor kinase activity"/>
    <property type="evidence" value="ECO:0007669"/>
    <property type="project" value="InterPro"/>
</dbReference>
<evidence type="ECO:0000256" key="7">
    <source>
        <dbReference type="ARBA" id="ARBA00022840"/>
    </source>
</evidence>
<evidence type="ECO:0000256" key="6">
    <source>
        <dbReference type="ARBA" id="ARBA00022777"/>
    </source>
</evidence>
<evidence type="ECO:0000256" key="2">
    <source>
        <dbReference type="ARBA" id="ARBA00012438"/>
    </source>
</evidence>
<keyword evidence="6" id="KW-0418">Kinase</keyword>
<evidence type="ECO:0000256" key="9">
    <source>
        <dbReference type="SAM" id="Coils"/>
    </source>
</evidence>
<dbReference type="SMART" id="SM00387">
    <property type="entry name" value="HATPase_c"/>
    <property type="match status" value="1"/>
</dbReference>
<comment type="catalytic activity">
    <reaction evidence="1">
        <text>ATP + protein L-histidine = ADP + protein N-phospho-L-histidine.</text>
        <dbReference type="EC" id="2.7.13.3"/>
    </reaction>
</comment>
<dbReference type="EC" id="2.7.13.3" evidence="2"/>
<evidence type="ECO:0000256" key="3">
    <source>
        <dbReference type="ARBA" id="ARBA00022553"/>
    </source>
</evidence>
<dbReference type="SMART" id="SM00388">
    <property type="entry name" value="HisKA"/>
    <property type="match status" value="1"/>
</dbReference>
<dbReference type="InterPro" id="IPR036890">
    <property type="entry name" value="HATPase_C_sf"/>
</dbReference>
<evidence type="ECO:0000256" key="1">
    <source>
        <dbReference type="ARBA" id="ARBA00000085"/>
    </source>
</evidence>
<feature type="domain" description="Histidine kinase" evidence="11">
    <location>
        <begin position="137"/>
        <end position="347"/>
    </location>
</feature>
<evidence type="ECO:0000256" key="5">
    <source>
        <dbReference type="ARBA" id="ARBA00022741"/>
    </source>
</evidence>
<keyword evidence="8" id="KW-0902">Two-component regulatory system</keyword>
<name>A0A6V8N3M9_9BACT</name>
<dbReference type="InterPro" id="IPR003661">
    <property type="entry name" value="HisK_dim/P_dom"/>
</dbReference>
<keyword evidence="3" id="KW-0597">Phosphoprotein</keyword>
<reference evidence="13" key="1">
    <citation type="submission" date="2020-06" db="EMBL/GenBank/DDBJ databases">
        <title>Draft genomic sequecing of Geomonas sp. Red745.</title>
        <authorList>
            <person name="Itoh H."/>
            <person name="Xu Z.X."/>
            <person name="Ushijima N."/>
            <person name="Masuda Y."/>
            <person name="Shiratori Y."/>
            <person name="Senoo K."/>
        </authorList>
    </citation>
    <scope>NUCLEOTIDE SEQUENCE [LARGE SCALE GENOMIC DNA]</scope>
    <source>
        <strain evidence="13">Red745</strain>
    </source>
</reference>
<protein>
    <recommendedName>
        <fullName evidence="2">histidine kinase</fullName>
        <ecNumber evidence="2">2.7.13.3</ecNumber>
    </recommendedName>
</protein>
<dbReference type="SUPFAM" id="SSF55874">
    <property type="entry name" value="ATPase domain of HSP90 chaperone/DNA topoisomerase II/histidine kinase"/>
    <property type="match status" value="1"/>
</dbReference>
<keyword evidence="13" id="KW-1185">Reference proteome</keyword>
<dbReference type="SUPFAM" id="SSF47384">
    <property type="entry name" value="Homodimeric domain of signal transducing histidine kinase"/>
    <property type="match status" value="1"/>
</dbReference>
<dbReference type="Gene3D" id="3.30.565.10">
    <property type="entry name" value="Histidine kinase-like ATPase, C-terminal domain"/>
    <property type="match status" value="1"/>
</dbReference>
<keyword evidence="10" id="KW-0812">Transmembrane</keyword>
<dbReference type="GO" id="GO:0005524">
    <property type="term" value="F:ATP binding"/>
    <property type="evidence" value="ECO:0007669"/>
    <property type="project" value="UniProtKB-KW"/>
</dbReference>
<evidence type="ECO:0000256" key="4">
    <source>
        <dbReference type="ARBA" id="ARBA00022679"/>
    </source>
</evidence>
<keyword evidence="10" id="KW-1133">Transmembrane helix</keyword>
<dbReference type="InterPro" id="IPR004358">
    <property type="entry name" value="Sig_transdc_His_kin-like_C"/>
</dbReference>
<feature type="transmembrane region" description="Helical" evidence="10">
    <location>
        <begin position="12"/>
        <end position="33"/>
    </location>
</feature>
<dbReference type="Gene3D" id="1.10.287.130">
    <property type="match status" value="1"/>
</dbReference>
<dbReference type="InterPro" id="IPR036097">
    <property type="entry name" value="HisK_dim/P_sf"/>
</dbReference>
<gene>
    <name evidence="12" type="ORF">GMLC_07270</name>
</gene>
<evidence type="ECO:0000256" key="8">
    <source>
        <dbReference type="ARBA" id="ARBA00023012"/>
    </source>
</evidence>
<keyword evidence="5" id="KW-0547">Nucleotide-binding</keyword>
<keyword evidence="9" id="KW-0175">Coiled coil</keyword>
<organism evidence="12 13">
    <name type="scientific">Geomonas limicola</name>
    <dbReference type="NCBI Taxonomy" id="2740186"/>
    <lineage>
        <taxon>Bacteria</taxon>
        <taxon>Pseudomonadati</taxon>
        <taxon>Thermodesulfobacteriota</taxon>
        <taxon>Desulfuromonadia</taxon>
        <taxon>Geobacterales</taxon>
        <taxon>Geobacteraceae</taxon>
        <taxon>Geomonas</taxon>
    </lineage>
</organism>